<dbReference type="AlphaFoldDB" id="A0A1G8WB93"/>
<dbReference type="STRING" id="890420.SAMN05216226_108174"/>
<dbReference type="Proteomes" id="UP000198856">
    <property type="component" value="Unassembled WGS sequence"/>
</dbReference>
<reference evidence="1 2" key="1">
    <citation type="submission" date="2016-10" db="EMBL/GenBank/DDBJ databases">
        <authorList>
            <person name="de Groot N.N."/>
        </authorList>
    </citation>
    <scope>NUCLEOTIDE SEQUENCE [LARGE SCALE GENOMIC DNA]</scope>
    <source>
        <strain evidence="1 2">IBRC-M10015</strain>
    </source>
</reference>
<dbReference type="RefSeq" id="WP_092702512.1">
    <property type="nucleotide sequence ID" value="NZ_FNFC01000008.1"/>
</dbReference>
<organism evidence="1 2">
    <name type="scientific">Halovenus aranensis</name>
    <dbReference type="NCBI Taxonomy" id="890420"/>
    <lineage>
        <taxon>Archaea</taxon>
        <taxon>Methanobacteriati</taxon>
        <taxon>Methanobacteriota</taxon>
        <taxon>Stenosarchaea group</taxon>
        <taxon>Halobacteria</taxon>
        <taxon>Halobacteriales</taxon>
        <taxon>Haloarculaceae</taxon>
        <taxon>Halovenus</taxon>
    </lineage>
</organism>
<evidence type="ECO:0000313" key="1">
    <source>
        <dbReference type="EMBL" id="SDJ75456.1"/>
    </source>
</evidence>
<protein>
    <submittedName>
        <fullName evidence="1">Uncharacterized protein</fullName>
    </submittedName>
</protein>
<evidence type="ECO:0000313" key="2">
    <source>
        <dbReference type="Proteomes" id="UP000198856"/>
    </source>
</evidence>
<name>A0A1G8WB93_9EURY</name>
<proteinExistence type="predicted"/>
<keyword evidence="2" id="KW-1185">Reference proteome</keyword>
<gene>
    <name evidence="1" type="ORF">SAMN05216226_108174</name>
</gene>
<sequence>MFERSAGWLARHDGLPTSARAVFGYYAQSGVFDVASLRLKRRVDARIEQYVADAFGEVEEAIADEFGYDYVSFEYGTKLLLPANLTLGYLYRHADESDHRTAEQVTRLAVDALLDGDMRDAINDDEYDDFEVDFEADDPDRGRVAEIAQGVMQSRVEQQFTEYPAEVRDVYDWAVGISEHHQEEDQHFRALMDSATGGDDEALDAITAEYKFATFDEEPALFTEDELALPYLKTQYDRVGVIYDAMIQMYRRSGLAIDNDFHRSIVLAIIGAQLWLDDVDDYPDDMADGQLTPVTAEYLLNEDETAAREEVVDISHEYLDRAKAQATAADSTLTGIAAEYILRDGNPSVLPS</sequence>
<accession>A0A1G8WB93</accession>
<dbReference type="EMBL" id="FNFC01000008">
    <property type="protein sequence ID" value="SDJ75456.1"/>
    <property type="molecule type" value="Genomic_DNA"/>
</dbReference>
<dbReference type="OrthoDB" id="263605at2157"/>